<evidence type="ECO:0000313" key="10">
    <source>
        <dbReference type="EMBL" id="CAB4570487.1"/>
    </source>
</evidence>
<dbReference type="EMBL" id="CAEZST010000020">
    <property type="protein sequence ID" value="CAB4550339.1"/>
    <property type="molecule type" value="Genomic_DNA"/>
</dbReference>
<comment type="function">
    <text evidence="1">Electron transport system for the ribonucleotide reductase system NrdEF.</text>
</comment>
<dbReference type="EMBL" id="CAEZTO010000007">
    <property type="protein sequence ID" value="CAB4570487.1"/>
    <property type="molecule type" value="Genomic_DNA"/>
</dbReference>
<feature type="domain" description="Glutaredoxin" evidence="8">
    <location>
        <begin position="3"/>
        <end position="61"/>
    </location>
</feature>
<name>A0A6J6CJ77_9ZZZZ</name>
<dbReference type="InterPro" id="IPR051548">
    <property type="entry name" value="Grx-like_ET"/>
</dbReference>
<dbReference type="InterPro" id="IPR002109">
    <property type="entry name" value="Glutaredoxin"/>
</dbReference>
<dbReference type="AlphaFoldDB" id="A0A6J6CJ77"/>
<dbReference type="GO" id="GO:0045454">
    <property type="term" value="P:cell redox homeostasis"/>
    <property type="evidence" value="ECO:0007669"/>
    <property type="project" value="InterPro"/>
</dbReference>
<dbReference type="Gene3D" id="3.40.30.10">
    <property type="entry name" value="Glutaredoxin"/>
    <property type="match status" value="1"/>
</dbReference>
<dbReference type="CDD" id="cd02976">
    <property type="entry name" value="NrdH"/>
    <property type="match status" value="1"/>
</dbReference>
<dbReference type="InterPro" id="IPR011909">
    <property type="entry name" value="GlrX_NrdH"/>
</dbReference>
<keyword evidence="4" id="KW-0813">Transport</keyword>
<dbReference type="InterPro" id="IPR036249">
    <property type="entry name" value="Thioredoxin-like_sf"/>
</dbReference>
<evidence type="ECO:0000259" key="8">
    <source>
        <dbReference type="Pfam" id="PF00462"/>
    </source>
</evidence>
<dbReference type="Pfam" id="PF00462">
    <property type="entry name" value="Glutaredoxin"/>
    <property type="match status" value="1"/>
</dbReference>
<evidence type="ECO:0000256" key="2">
    <source>
        <dbReference type="ARBA" id="ARBA00007787"/>
    </source>
</evidence>
<accession>A0A6J6CJ77</accession>
<evidence type="ECO:0000256" key="6">
    <source>
        <dbReference type="ARBA" id="ARBA00023157"/>
    </source>
</evidence>
<keyword evidence="7" id="KW-0676">Redox-active center</keyword>
<sequence length="74" mass="8237">MAVTVYTLPACVQCDSTKRLLQRNQIDYQEVDMSQDPVALEMVKTMGYTAAPVVVAGEEHWSGFRMDKIQALSA</sequence>
<evidence type="ECO:0000313" key="9">
    <source>
        <dbReference type="EMBL" id="CAB4550339.1"/>
    </source>
</evidence>
<protein>
    <recommendedName>
        <fullName evidence="3">Glutaredoxin-like protein NrdH</fullName>
    </recommendedName>
</protein>
<gene>
    <name evidence="9" type="ORF">UFOPK1503_01001</name>
    <name evidence="10" type="ORF">UFOPK1693_00664</name>
</gene>
<dbReference type="PROSITE" id="PS51354">
    <property type="entry name" value="GLUTAREDOXIN_2"/>
    <property type="match status" value="1"/>
</dbReference>
<dbReference type="PANTHER" id="PTHR34386:SF1">
    <property type="entry name" value="GLUTAREDOXIN-LIKE PROTEIN NRDH"/>
    <property type="match status" value="1"/>
</dbReference>
<evidence type="ECO:0000256" key="5">
    <source>
        <dbReference type="ARBA" id="ARBA00022982"/>
    </source>
</evidence>
<keyword evidence="5" id="KW-0249">Electron transport</keyword>
<dbReference type="GO" id="GO:0009055">
    <property type="term" value="F:electron transfer activity"/>
    <property type="evidence" value="ECO:0007669"/>
    <property type="project" value="TreeGrafter"/>
</dbReference>
<comment type="similarity">
    <text evidence="2">Belongs to the glutaredoxin family.</text>
</comment>
<evidence type="ECO:0000256" key="4">
    <source>
        <dbReference type="ARBA" id="ARBA00022448"/>
    </source>
</evidence>
<evidence type="ECO:0000256" key="1">
    <source>
        <dbReference type="ARBA" id="ARBA00002292"/>
    </source>
</evidence>
<reference evidence="9" key="1">
    <citation type="submission" date="2020-05" db="EMBL/GenBank/DDBJ databases">
        <authorList>
            <person name="Chiriac C."/>
            <person name="Salcher M."/>
            <person name="Ghai R."/>
            <person name="Kavagutti S V."/>
        </authorList>
    </citation>
    <scope>NUCLEOTIDE SEQUENCE</scope>
</reference>
<dbReference type="SUPFAM" id="SSF52833">
    <property type="entry name" value="Thioredoxin-like"/>
    <property type="match status" value="1"/>
</dbReference>
<evidence type="ECO:0000256" key="3">
    <source>
        <dbReference type="ARBA" id="ARBA00017945"/>
    </source>
</evidence>
<keyword evidence="6" id="KW-1015">Disulfide bond</keyword>
<organism evidence="9">
    <name type="scientific">freshwater metagenome</name>
    <dbReference type="NCBI Taxonomy" id="449393"/>
    <lineage>
        <taxon>unclassified sequences</taxon>
        <taxon>metagenomes</taxon>
        <taxon>ecological metagenomes</taxon>
    </lineage>
</organism>
<dbReference type="PANTHER" id="PTHR34386">
    <property type="entry name" value="GLUTAREDOXIN"/>
    <property type="match status" value="1"/>
</dbReference>
<dbReference type="NCBIfam" id="TIGR02194">
    <property type="entry name" value="GlrX_NrdH"/>
    <property type="match status" value="1"/>
</dbReference>
<proteinExistence type="inferred from homology"/>
<evidence type="ECO:0000256" key="7">
    <source>
        <dbReference type="ARBA" id="ARBA00023284"/>
    </source>
</evidence>